<sequence length="23" mass="2468">MEALTFNHLRAVSLPSELIPASA</sequence>
<proteinExistence type="predicted"/>
<keyword evidence="2" id="KW-1185">Reference proteome</keyword>
<evidence type="ECO:0000313" key="2">
    <source>
        <dbReference type="Proteomes" id="UP000634136"/>
    </source>
</evidence>
<comment type="caution">
    <text evidence="1">The sequence shown here is derived from an EMBL/GenBank/DDBJ whole genome shotgun (WGS) entry which is preliminary data.</text>
</comment>
<dbReference type="EMBL" id="JAAIUW010000009">
    <property type="protein sequence ID" value="KAF7814852.1"/>
    <property type="molecule type" value="Genomic_DNA"/>
</dbReference>
<dbReference type="AlphaFoldDB" id="A0A834WA46"/>
<reference evidence="1" key="1">
    <citation type="submission" date="2020-09" db="EMBL/GenBank/DDBJ databases">
        <title>Genome-Enabled Discovery of Anthraquinone Biosynthesis in Senna tora.</title>
        <authorList>
            <person name="Kang S.-H."/>
            <person name="Pandey R.P."/>
            <person name="Lee C.-M."/>
            <person name="Sim J.-S."/>
            <person name="Jeong J.-T."/>
            <person name="Choi B.-S."/>
            <person name="Jung M."/>
            <person name="Ginzburg D."/>
            <person name="Zhao K."/>
            <person name="Won S.Y."/>
            <person name="Oh T.-J."/>
            <person name="Yu Y."/>
            <person name="Kim N.-H."/>
            <person name="Lee O.R."/>
            <person name="Lee T.-H."/>
            <person name="Bashyal P."/>
            <person name="Kim T.-S."/>
            <person name="Lee W.-H."/>
            <person name="Kawkins C."/>
            <person name="Kim C.-K."/>
            <person name="Kim J.S."/>
            <person name="Ahn B.O."/>
            <person name="Rhee S.Y."/>
            <person name="Sohng J.K."/>
        </authorList>
    </citation>
    <scope>NUCLEOTIDE SEQUENCE</scope>
    <source>
        <tissue evidence="1">Leaf</tissue>
    </source>
</reference>
<dbReference type="Proteomes" id="UP000634136">
    <property type="component" value="Unassembled WGS sequence"/>
</dbReference>
<evidence type="ECO:0000313" key="1">
    <source>
        <dbReference type="EMBL" id="KAF7814852.1"/>
    </source>
</evidence>
<gene>
    <name evidence="1" type="ORF">G2W53_028821</name>
</gene>
<organism evidence="1 2">
    <name type="scientific">Senna tora</name>
    <dbReference type="NCBI Taxonomy" id="362788"/>
    <lineage>
        <taxon>Eukaryota</taxon>
        <taxon>Viridiplantae</taxon>
        <taxon>Streptophyta</taxon>
        <taxon>Embryophyta</taxon>
        <taxon>Tracheophyta</taxon>
        <taxon>Spermatophyta</taxon>
        <taxon>Magnoliopsida</taxon>
        <taxon>eudicotyledons</taxon>
        <taxon>Gunneridae</taxon>
        <taxon>Pentapetalae</taxon>
        <taxon>rosids</taxon>
        <taxon>fabids</taxon>
        <taxon>Fabales</taxon>
        <taxon>Fabaceae</taxon>
        <taxon>Caesalpinioideae</taxon>
        <taxon>Cassia clade</taxon>
        <taxon>Senna</taxon>
    </lineage>
</organism>
<name>A0A834WA46_9FABA</name>
<accession>A0A834WA46</accession>
<protein>
    <submittedName>
        <fullName evidence="1">Uncharacterized protein</fullName>
    </submittedName>
</protein>